<protein>
    <submittedName>
        <fullName evidence="2">Copper chaperone</fullName>
    </submittedName>
</protein>
<dbReference type="SUPFAM" id="SSF55008">
    <property type="entry name" value="HMA, heavy metal-associated domain"/>
    <property type="match status" value="1"/>
</dbReference>
<feature type="domain" description="HMA" evidence="1">
    <location>
        <begin position="1"/>
        <end position="64"/>
    </location>
</feature>
<dbReference type="Gene3D" id="3.30.70.100">
    <property type="match status" value="1"/>
</dbReference>
<reference evidence="2 3" key="1">
    <citation type="submission" date="2018-04" db="EMBL/GenBank/DDBJ databases">
        <title>Bordetella sp. HZ20 isolated from seawater.</title>
        <authorList>
            <person name="Sun C."/>
        </authorList>
    </citation>
    <scope>NUCLEOTIDE SEQUENCE [LARGE SCALE GENOMIC DNA]</scope>
    <source>
        <strain evidence="2 3">HZ20</strain>
    </source>
</reference>
<dbReference type="RefSeq" id="WP_108620892.1">
    <property type="nucleotide sequence ID" value="NZ_CP028901.1"/>
</dbReference>
<organism evidence="2 3">
    <name type="scientific">Orrella marina</name>
    <dbReference type="NCBI Taxonomy" id="2163011"/>
    <lineage>
        <taxon>Bacteria</taxon>
        <taxon>Pseudomonadati</taxon>
        <taxon>Pseudomonadota</taxon>
        <taxon>Betaproteobacteria</taxon>
        <taxon>Burkholderiales</taxon>
        <taxon>Alcaligenaceae</taxon>
        <taxon>Orrella</taxon>
    </lineage>
</organism>
<dbReference type="InterPro" id="IPR036163">
    <property type="entry name" value="HMA_dom_sf"/>
</dbReference>
<accession>A0A2R4XI78</accession>
<dbReference type="OrthoDB" id="9813965at2"/>
<dbReference type="Proteomes" id="UP000244571">
    <property type="component" value="Chromosome"/>
</dbReference>
<evidence type="ECO:0000313" key="3">
    <source>
        <dbReference type="Proteomes" id="UP000244571"/>
    </source>
</evidence>
<dbReference type="CDD" id="cd00371">
    <property type="entry name" value="HMA"/>
    <property type="match status" value="1"/>
</dbReference>
<proteinExistence type="predicted"/>
<name>A0A2R4XI78_9BURK</name>
<dbReference type="KEGG" id="boz:DBV39_06795"/>
<evidence type="ECO:0000259" key="1">
    <source>
        <dbReference type="PROSITE" id="PS50846"/>
    </source>
</evidence>
<dbReference type="AlphaFoldDB" id="A0A2R4XI78"/>
<evidence type="ECO:0000313" key="2">
    <source>
        <dbReference type="EMBL" id="AWB33463.1"/>
    </source>
</evidence>
<keyword evidence="3" id="KW-1185">Reference proteome</keyword>
<sequence length="70" mass="7746">MKFHVPDMSCNHCVASITKAIREVSSDAHVVCDLHERIVEVLNLVEKSPQEIIAVLDEVGYEATLIEAQA</sequence>
<dbReference type="PROSITE" id="PS50846">
    <property type="entry name" value="HMA_2"/>
    <property type="match status" value="1"/>
</dbReference>
<dbReference type="Pfam" id="PF00403">
    <property type="entry name" value="HMA"/>
    <property type="match status" value="1"/>
</dbReference>
<dbReference type="InterPro" id="IPR006121">
    <property type="entry name" value="HMA_dom"/>
</dbReference>
<dbReference type="GO" id="GO:0046872">
    <property type="term" value="F:metal ion binding"/>
    <property type="evidence" value="ECO:0007669"/>
    <property type="project" value="InterPro"/>
</dbReference>
<dbReference type="EMBL" id="CP028901">
    <property type="protein sequence ID" value="AWB33463.1"/>
    <property type="molecule type" value="Genomic_DNA"/>
</dbReference>
<gene>
    <name evidence="2" type="ORF">DBV39_06795</name>
</gene>